<protein>
    <recommendedName>
        <fullName evidence="2">Chemotaxis methyl-accepting receptor HlyB-like 4HB MCP domain-containing protein</fullName>
    </recommendedName>
</protein>
<proteinExistence type="predicted"/>
<dbReference type="AlphaFoldDB" id="A0A382MX84"/>
<evidence type="ECO:0000313" key="1">
    <source>
        <dbReference type="EMBL" id="SVC52725.1"/>
    </source>
</evidence>
<reference evidence="1" key="1">
    <citation type="submission" date="2018-05" db="EMBL/GenBank/DDBJ databases">
        <authorList>
            <person name="Lanie J.A."/>
            <person name="Ng W.-L."/>
            <person name="Kazmierczak K.M."/>
            <person name="Andrzejewski T.M."/>
            <person name="Davidsen T.M."/>
            <person name="Wayne K.J."/>
            <person name="Tettelin H."/>
            <person name="Glass J.I."/>
            <person name="Rusch D."/>
            <person name="Podicherti R."/>
            <person name="Tsui H.-C.T."/>
            <person name="Winkler M.E."/>
        </authorList>
    </citation>
    <scope>NUCLEOTIDE SEQUENCE</scope>
</reference>
<dbReference type="EMBL" id="UINC01096109">
    <property type="protein sequence ID" value="SVC52725.1"/>
    <property type="molecule type" value="Genomic_DNA"/>
</dbReference>
<evidence type="ECO:0008006" key="2">
    <source>
        <dbReference type="Google" id="ProtNLM"/>
    </source>
</evidence>
<sequence>MNQVLIGILLVLGIFSYYLYSENATLKANNLALEGAVEMQKEAMETIQNDFELQSTQLNEMTLKSQAAQRELNRYTQFIQDYKLTAKVLEDPEGMQRKINNGTKHIFEDIEKLSDTVDNLDDGLQLQPTGG</sequence>
<gene>
    <name evidence="1" type="ORF">METZ01_LOCUS305579</name>
</gene>
<organism evidence="1">
    <name type="scientific">marine metagenome</name>
    <dbReference type="NCBI Taxonomy" id="408172"/>
    <lineage>
        <taxon>unclassified sequences</taxon>
        <taxon>metagenomes</taxon>
        <taxon>ecological metagenomes</taxon>
    </lineage>
</organism>
<accession>A0A382MX84</accession>
<name>A0A382MX84_9ZZZZ</name>